<evidence type="ECO:0000313" key="4">
    <source>
        <dbReference type="Proteomes" id="UP000515788"/>
    </source>
</evidence>
<organism evidence="3 4">
    <name type="scientific">Torulaspora globosa</name>
    <dbReference type="NCBI Taxonomy" id="48254"/>
    <lineage>
        <taxon>Eukaryota</taxon>
        <taxon>Fungi</taxon>
        <taxon>Dikarya</taxon>
        <taxon>Ascomycota</taxon>
        <taxon>Saccharomycotina</taxon>
        <taxon>Saccharomycetes</taxon>
        <taxon>Saccharomycetales</taxon>
        <taxon>Saccharomycetaceae</taxon>
        <taxon>Torulaspora</taxon>
    </lineage>
</organism>
<evidence type="ECO:0000256" key="1">
    <source>
        <dbReference type="ARBA" id="ARBA00038097"/>
    </source>
</evidence>
<dbReference type="GO" id="GO:0042171">
    <property type="term" value="F:lysophosphatidic acid acyltransferase activity"/>
    <property type="evidence" value="ECO:0007669"/>
    <property type="project" value="TreeGrafter"/>
</dbReference>
<comment type="similarity">
    <text evidence="1">Belongs to the peptidase S33 family. ABHD4/ABHD5 subfamily.</text>
</comment>
<dbReference type="PANTHER" id="PTHR42886">
    <property type="entry name" value="RE40534P-RELATED"/>
    <property type="match status" value="1"/>
</dbReference>
<gene>
    <name evidence="3" type="ORF">HG536_0C02440</name>
</gene>
<dbReference type="AlphaFoldDB" id="A0A7G3ZEY9"/>
<keyword evidence="4" id="KW-1185">Reference proteome</keyword>
<dbReference type="InterPro" id="IPR000073">
    <property type="entry name" value="AB_hydrolase_1"/>
</dbReference>
<dbReference type="Gene3D" id="3.40.50.1820">
    <property type="entry name" value="alpha/beta hydrolase"/>
    <property type="match status" value="1"/>
</dbReference>
<protein>
    <recommendedName>
        <fullName evidence="2">AB hydrolase-1 domain-containing protein</fullName>
    </recommendedName>
</protein>
<evidence type="ECO:0000259" key="2">
    <source>
        <dbReference type="Pfam" id="PF00561"/>
    </source>
</evidence>
<dbReference type="InterPro" id="IPR029058">
    <property type="entry name" value="AB_hydrolase_fold"/>
</dbReference>
<proteinExistence type="inferred from homology"/>
<dbReference type="GO" id="GO:0006654">
    <property type="term" value="P:phosphatidic acid biosynthetic process"/>
    <property type="evidence" value="ECO:0007669"/>
    <property type="project" value="TreeGrafter"/>
</dbReference>
<reference evidence="3 4" key="1">
    <citation type="submission" date="2020-06" db="EMBL/GenBank/DDBJ databases">
        <title>The yeast mating-type switching endonuclease HO is a domesticated member of an unorthodox homing genetic element family.</title>
        <authorList>
            <person name="Coughlan A.Y."/>
            <person name="Lombardi L."/>
            <person name="Braun-Galleani S."/>
            <person name="Martos A.R."/>
            <person name="Galeote V."/>
            <person name="Bigey F."/>
            <person name="Dequin S."/>
            <person name="Byrne K.P."/>
            <person name="Wolfe K.H."/>
        </authorList>
    </citation>
    <scope>NUCLEOTIDE SEQUENCE [LARGE SCALE GENOMIC DNA]</scope>
    <source>
        <strain evidence="3 4">CBS764</strain>
    </source>
</reference>
<dbReference type="GO" id="GO:0005743">
    <property type="term" value="C:mitochondrial inner membrane"/>
    <property type="evidence" value="ECO:0007669"/>
    <property type="project" value="TreeGrafter"/>
</dbReference>
<name>A0A7G3ZEY9_9SACH</name>
<dbReference type="GO" id="GO:0035965">
    <property type="term" value="P:cardiolipin acyl-chain remodeling"/>
    <property type="evidence" value="ECO:0007669"/>
    <property type="project" value="TreeGrafter"/>
</dbReference>
<dbReference type="RefSeq" id="XP_037138750.1">
    <property type="nucleotide sequence ID" value="XM_037282855.1"/>
</dbReference>
<evidence type="ECO:0000313" key="3">
    <source>
        <dbReference type="EMBL" id="QLL32075.1"/>
    </source>
</evidence>
<dbReference type="KEGG" id="tgb:HG536_0C02440"/>
<accession>A0A7G3ZEY9</accession>
<dbReference type="PANTHER" id="PTHR42886:SF29">
    <property type="entry name" value="PUMMELIG, ISOFORM A"/>
    <property type="match status" value="1"/>
</dbReference>
<feature type="domain" description="AB hydrolase-1" evidence="2">
    <location>
        <begin position="126"/>
        <end position="409"/>
    </location>
</feature>
<dbReference type="OrthoDB" id="7457040at2759"/>
<dbReference type="SUPFAM" id="SSF53474">
    <property type="entry name" value="alpha/beta-Hydrolases"/>
    <property type="match status" value="1"/>
</dbReference>
<dbReference type="GeneID" id="59325212"/>
<dbReference type="Proteomes" id="UP000515788">
    <property type="component" value="Chromosome 3"/>
</dbReference>
<dbReference type="GO" id="GO:0004623">
    <property type="term" value="F:phospholipase A2 activity"/>
    <property type="evidence" value="ECO:0007669"/>
    <property type="project" value="TreeGrafter"/>
</dbReference>
<dbReference type="EMBL" id="CP059248">
    <property type="protein sequence ID" value="QLL32075.1"/>
    <property type="molecule type" value="Genomic_DNA"/>
</dbReference>
<sequence length="424" mass="49140">MSTKSLANSVRRAFGNLAKHRINTKRQYPTASVSAAPTAIPLYEIIIRLPNLFPRSYNDSVRDYNDFCGNTDEKFQEELLMTLPFFGEPGGSKRAEIIRTTIDDDGNYINEFCIMPKKTCRLDRMKHLIFIHGYGAGMGFFLKNLENIPLLNDEWCIHAIDLPGYGFSSRCRFPFHYPTDTITDVHSWFHDRINRWFQRRELLQNPQNNIIMAHSLGAYLMALYSSKYPAHFKKIIMCSPAGICHSTTAKAVGNANPPWWYTKLWDRNISPFSLVRGSSRLGSKLTSGWTYRRFRKLLHEKTERSTRQFEALHRYSYAIFNKQGCGEYLLSFALRCGGDPRIPLEDTLFKRKDSGLEKGDLEWLWLYGERDWMDANGGRRVSQCLNENLGQKSEVFVVPDAGHHLYFDNYECFNKIIVNQMKSI</sequence>
<dbReference type="Pfam" id="PF00561">
    <property type="entry name" value="Abhydrolase_1"/>
    <property type="match status" value="1"/>
</dbReference>
<dbReference type="GO" id="GO:0055088">
    <property type="term" value="P:lipid homeostasis"/>
    <property type="evidence" value="ECO:0007669"/>
    <property type="project" value="TreeGrafter"/>
</dbReference>